<keyword evidence="2" id="KW-1185">Reference proteome</keyword>
<dbReference type="EMBL" id="ML208764">
    <property type="protein sequence ID" value="TFK60526.1"/>
    <property type="molecule type" value="Genomic_DNA"/>
</dbReference>
<evidence type="ECO:0000313" key="2">
    <source>
        <dbReference type="Proteomes" id="UP000308600"/>
    </source>
</evidence>
<gene>
    <name evidence="1" type="ORF">BDN72DRAFT_850467</name>
</gene>
<dbReference type="Proteomes" id="UP000308600">
    <property type="component" value="Unassembled WGS sequence"/>
</dbReference>
<proteinExistence type="predicted"/>
<organism evidence="1 2">
    <name type="scientific">Pluteus cervinus</name>
    <dbReference type="NCBI Taxonomy" id="181527"/>
    <lineage>
        <taxon>Eukaryota</taxon>
        <taxon>Fungi</taxon>
        <taxon>Dikarya</taxon>
        <taxon>Basidiomycota</taxon>
        <taxon>Agaricomycotina</taxon>
        <taxon>Agaricomycetes</taxon>
        <taxon>Agaricomycetidae</taxon>
        <taxon>Agaricales</taxon>
        <taxon>Pluteineae</taxon>
        <taxon>Pluteaceae</taxon>
        <taxon>Pluteus</taxon>
    </lineage>
</organism>
<sequence>MAQIPNHNIHKSSEVSTKLVEASALGDHVNALRSQNKLSIVELEAKANALINELARDQKDVYEVDGSSLRLHGVLKAMLDNANIFDGEDSLKYAAEAICDCSRTEGGVDHTLQELRDLARTWLSHFLYPFKSSHSHVTQKNKSPAEVTTPTLDKTRSILGGDLIPIDRPKSQTQLILERDGHQCSVSGKMADTHPLIIKETPGIRASELHCAHVLRCAVAVIGNRDTEEFHTSSSECFDILKNYCGLSEDRLKDLNAFIDHPINSFMLRETLYTTFDKFRWTLIPTEGDNRYKLKNLDPIRSELEDLLGGRTVEDVVVEFKDHRRESAQLRGEKTLPPAIPLPDPLFFKIHAAVGGILKMSGAGKFFDELLAKYDHDKDPMGAPSFDDVVRSLGATEFGEEFRKSPHIRSFL</sequence>
<protein>
    <submittedName>
        <fullName evidence="1">Uncharacterized protein</fullName>
    </submittedName>
</protein>
<evidence type="ECO:0000313" key="1">
    <source>
        <dbReference type="EMBL" id="TFK60526.1"/>
    </source>
</evidence>
<reference evidence="1 2" key="1">
    <citation type="journal article" date="2019" name="Nat. Ecol. Evol.">
        <title>Megaphylogeny resolves global patterns of mushroom evolution.</title>
        <authorList>
            <person name="Varga T."/>
            <person name="Krizsan K."/>
            <person name="Foldi C."/>
            <person name="Dima B."/>
            <person name="Sanchez-Garcia M."/>
            <person name="Sanchez-Ramirez S."/>
            <person name="Szollosi G.J."/>
            <person name="Szarkandi J.G."/>
            <person name="Papp V."/>
            <person name="Albert L."/>
            <person name="Andreopoulos W."/>
            <person name="Angelini C."/>
            <person name="Antonin V."/>
            <person name="Barry K.W."/>
            <person name="Bougher N.L."/>
            <person name="Buchanan P."/>
            <person name="Buyck B."/>
            <person name="Bense V."/>
            <person name="Catcheside P."/>
            <person name="Chovatia M."/>
            <person name="Cooper J."/>
            <person name="Damon W."/>
            <person name="Desjardin D."/>
            <person name="Finy P."/>
            <person name="Geml J."/>
            <person name="Haridas S."/>
            <person name="Hughes K."/>
            <person name="Justo A."/>
            <person name="Karasinski D."/>
            <person name="Kautmanova I."/>
            <person name="Kiss B."/>
            <person name="Kocsube S."/>
            <person name="Kotiranta H."/>
            <person name="LaButti K.M."/>
            <person name="Lechner B.E."/>
            <person name="Liimatainen K."/>
            <person name="Lipzen A."/>
            <person name="Lukacs Z."/>
            <person name="Mihaltcheva S."/>
            <person name="Morgado L.N."/>
            <person name="Niskanen T."/>
            <person name="Noordeloos M.E."/>
            <person name="Ohm R.A."/>
            <person name="Ortiz-Santana B."/>
            <person name="Ovrebo C."/>
            <person name="Racz N."/>
            <person name="Riley R."/>
            <person name="Savchenko A."/>
            <person name="Shiryaev A."/>
            <person name="Soop K."/>
            <person name="Spirin V."/>
            <person name="Szebenyi C."/>
            <person name="Tomsovsky M."/>
            <person name="Tulloss R.E."/>
            <person name="Uehling J."/>
            <person name="Grigoriev I.V."/>
            <person name="Vagvolgyi C."/>
            <person name="Papp T."/>
            <person name="Martin F.M."/>
            <person name="Miettinen O."/>
            <person name="Hibbett D.S."/>
            <person name="Nagy L.G."/>
        </authorList>
    </citation>
    <scope>NUCLEOTIDE SEQUENCE [LARGE SCALE GENOMIC DNA]</scope>
    <source>
        <strain evidence="1 2">NL-1719</strain>
    </source>
</reference>
<name>A0ACD3A4E8_9AGAR</name>
<accession>A0ACD3A4E8</accession>